<evidence type="ECO:0000256" key="9">
    <source>
        <dbReference type="ARBA" id="ARBA00022692"/>
    </source>
</evidence>
<keyword evidence="15" id="KW-1133">Transmembrane helix</keyword>
<comment type="similarity">
    <text evidence="3">In the N-terminal section; belongs to the leguminous lectin family.</text>
</comment>
<dbReference type="FunFam" id="1.10.510.10:FF:000444">
    <property type="entry name" value="probable L-type lectin-domain containing receptor kinase S.5"/>
    <property type="match status" value="1"/>
</dbReference>
<keyword evidence="13 23" id="KW-0418">Kinase</keyword>
<dbReference type="SUPFAM" id="SSF49899">
    <property type="entry name" value="Concanavalin A-like lectins/glucanases"/>
    <property type="match status" value="1"/>
</dbReference>
<evidence type="ECO:0000256" key="20">
    <source>
        <dbReference type="SAM" id="MobiDB-lite"/>
    </source>
</evidence>
<reference evidence="23" key="1">
    <citation type="submission" date="2020-09" db="EMBL/GenBank/DDBJ databases">
        <title>Genome-Enabled Discovery of Anthraquinone Biosynthesis in Senna tora.</title>
        <authorList>
            <person name="Kang S.-H."/>
            <person name="Pandey R.P."/>
            <person name="Lee C.-M."/>
            <person name="Sim J.-S."/>
            <person name="Jeong J.-T."/>
            <person name="Choi B.-S."/>
            <person name="Jung M."/>
            <person name="Ginzburg D."/>
            <person name="Zhao K."/>
            <person name="Won S.Y."/>
            <person name="Oh T.-J."/>
            <person name="Yu Y."/>
            <person name="Kim N.-H."/>
            <person name="Lee O.R."/>
            <person name="Lee T.-H."/>
            <person name="Bashyal P."/>
            <person name="Kim T.-S."/>
            <person name="Lee W.-H."/>
            <person name="Kawkins C."/>
            <person name="Kim C.-K."/>
            <person name="Kim J.S."/>
            <person name="Ahn B.O."/>
            <person name="Rhee S.Y."/>
            <person name="Sohng J.K."/>
        </authorList>
    </citation>
    <scope>NUCLEOTIDE SEQUENCE</scope>
    <source>
        <tissue evidence="23">Leaf</tissue>
    </source>
</reference>
<keyword evidence="24" id="KW-1185">Reference proteome</keyword>
<dbReference type="CDD" id="cd14066">
    <property type="entry name" value="STKc_IRAK"/>
    <property type="match status" value="1"/>
</dbReference>
<comment type="subcellular location">
    <subcellularLocation>
        <location evidence="1">Cell membrane</location>
        <topology evidence="1">Single-pass type I membrane protein</topology>
    </subcellularLocation>
</comment>
<feature type="signal peptide" evidence="21">
    <location>
        <begin position="1"/>
        <end position="30"/>
    </location>
</feature>
<evidence type="ECO:0000256" key="19">
    <source>
        <dbReference type="PROSITE-ProRule" id="PRU10141"/>
    </source>
</evidence>
<name>A0A834TZE9_9FABA</name>
<organism evidence="23 24">
    <name type="scientific">Senna tora</name>
    <dbReference type="NCBI Taxonomy" id="362788"/>
    <lineage>
        <taxon>Eukaryota</taxon>
        <taxon>Viridiplantae</taxon>
        <taxon>Streptophyta</taxon>
        <taxon>Embryophyta</taxon>
        <taxon>Tracheophyta</taxon>
        <taxon>Spermatophyta</taxon>
        <taxon>Magnoliopsida</taxon>
        <taxon>eudicotyledons</taxon>
        <taxon>Gunneridae</taxon>
        <taxon>Pentapetalae</taxon>
        <taxon>rosids</taxon>
        <taxon>fabids</taxon>
        <taxon>Fabales</taxon>
        <taxon>Fabaceae</taxon>
        <taxon>Caesalpinioideae</taxon>
        <taxon>Cassia clade</taxon>
        <taxon>Senna</taxon>
    </lineage>
</organism>
<dbReference type="PROSITE" id="PS00107">
    <property type="entry name" value="PROTEIN_KINASE_ATP"/>
    <property type="match status" value="1"/>
</dbReference>
<evidence type="ECO:0000256" key="5">
    <source>
        <dbReference type="ARBA" id="ARBA00012513"/>
    </source>
</evidence>
<evidence type="ECO:0000256" key="12">
    <source>
        <dbReference type="ARBA" id="ARBA00022741"/>
    </source>
</evidence>
<evidence type="ECO:0000313" key="24">
    <source>
        <dbReference type="Proteomes" id="UP000634136"/>
    </source>
</evidence>
<keyword evidence="7" id="KW-0723">Serine/threonine-protein kinase</keyword>
<dbReference type="Pfam" id="PF00069">
    <property type="entry name" value="Pkinase"/>
    <property type="match status" value="1"/>
</dbReference>
<dbReference type="InterPro" id="IPR001220">
    <property type="entry name" value="Legume_lectin_dom"/>
</dbReference>
<dbReference type="GO" id="GO:0005886">
    <property type="term" value="C:plasma membrane"/>
    <property type="evidence" value="ECO:0007669"/>
    <property type="project" value="UniProtKB-SubCell"/>
</dbReference>
<feature type="domain" description="Protein kinase" evidence="22">
    <location>
        <begin position="312"/>
        <end position="595"/>
    </location>
</feature>
<protein>
    <recommendedName>
        <fullName evidence="5">non-specific serine/threonine protein kinase</fullName>
        <ecNumber evidence="5">2.7.11.1</ecNumber>
    </recommendedName>
</protein>
<dbReference type="PROSITE" id="PS50011">
    <property type="entry name" value="PROTEIN_KINASE_DOM"/>
    <property type="match status" value="1"/>
</dbReference>
<dbReference type="EC" id="2.7.11.1" evidence="5"/>
<evidence type="ECO:0000313" key="23">
    <source>
        <dbReference type="EMBL" id="KAF7829091.1"/>
    </source>
</evidence>
<keyword evidence="9" id="KW-0812">Transmembrane</keyword>
<gene>
    <name evidence="23" type="ORF">G2W53_020255</name>
</gene>
<dbReference type="FunFam" id="2.60.120.200:FF:000164">
    <property type="entry name" value="Putative L-type lectin-domain containing receptor kinase S.5"/>
    <property type="match status" value="1"/>
</dbReference>
<accession>A0A834TZE9</accession>
<evidence type="ECO:0000256" key="2">
    <source>
        <dbReference type="ARBA" id="ARBA00007606"/>
    </source>
</evidence>
<dbReference type="Pfam" id="PF00139">
    <property type="entry name" value="Lectin_legB"/>
    <property type="match status" value="1"/>
</dbReference>
<dbReference type="GO" id="GO:0030246">
    <property type="term" value="F:carbohydrate binding"/>
    <property type="evidence" value="ECO:0007669"/>
    <property type="project" value="UniProtKB-KW"/>
</dbReference>
<dbReference type="Gene3D" id="2.60.120.200">
    <property type="match status" value="1"/>
</dbReference>
<dbReference type="InterPro" id="IPR000719">
    <property type="entry name" value="Prot_kinase_dom"/>
</dbReference>
<evidence type="ECO:0000259" key="22">
    <source>
        <dbReference type="PROSITE" id="PS50011"/>
    </source>
</evidence>
<evidence type="ECO:0000256" key="8">
    <source>
        <dbReference type="ARBA" id="ARBA00022679"/>
    </source>
</evidence>
<dbReference type="PROSITE" id="PS00307">
    <property type="entry name" value="LECTIN_LEGUME_BETA"/>
    <property type="match status" value="1"/>
</dbReference>
<dbReference type="PROSITE" id="PS00108">
    <property type="entry name" value="PROTEIN_KINASE_ST"/>
    <property type="match status" value="1"/>
</dbReference>
<feature type="binding site" evidence="19">
    <location>
        <position position="342"/>
    </location>
    <ligand>
        <name>ATP</name>
        <dbReference type="ChEBI" id="CHEBI:30616"/>
    </ligand>
</feature>
<sequence length="656" mass="72336">MCPRPLLPLTTVASAVIITILLLFPAATSQAEIRKTENLVFGPFTPSSDYQTFHVISPASINFGALQITPDTAGNISLTNNSGRVLFPRPFKLWDDDDGPDLNGKLASFNTSFLINVFRVNNATPGEGLAFMIAPSLDNPPPNSYGQFLGLTNSTTDGNPSNQFVAVELDTVKQDFDPDDNHIGLNINSVRSKVNVSLTQFGFQIAPNGTQFYVVWMEYDGARKVLDVFMAPQADKDAAIVAKPAKPVLSSDLDLKSIVKQRSYFGFSASTGTTVELNCVLRWNITVEILADKGESGREFEFEELKKATNNFDEKNKLGQGGFGVVYRGSLVKEDLEVAVKKFSRDDNMKNQDDFLAELSIINRLRHKHLVRLLGWCHKKGILLLVYEFMPNGSLDNHLFCEGPSPSPLSWDLRYNIILGVASALHYLHHEYDQKVVHRDLKASNIMLDSHFNARLGDFGLARALDNEKTSFVAELEGVPGTMGYIAPECFHTGKATRQSDVYGLGAVLLEVACGQRPWTNIQGFKFLVDWVWFLHGEGRIMEGVDRRIGDDYVVEEAERVLKLGLACSHPIASERPTMQTVIQVLSGSVPVPHVPPFKPAFVWPAALHLQSFALTATTATTSTTTSSTLDFTPLDTPSSSNLQYSPTSQINNNVE</sequence>
<keyword evidence="8" id="KW-0808">Transferase</keyword>
<keyword evidence="16" id="KW-0472">Membrane</keyword>
<dbReference type="GO" id="GO:0005524">
    <property type="term" value="F:ATP binding"/>
    <property type="evidence" value="ECO:0007669"/>
    <property type="project" value="UniProtKB-UniRule"/>
</dbReference>
<keyword evidence="11 23" id="KW-0430">Lectin</keyword>
<keyword evidence="17 23" id="KW-0675">Receptor</keyword>
<dbReference type="PANTHER" id="PTHR27007">
    <property type="match status" value="1"/>
</dbReference>
<keyword evidence="6" id="KW-1003">Cell membrane</keyword>
<dbReference type="OrthoDB" id="1913956at2759"/>
<dbReference type="InterPro" id="IPR019825">
    <property type="entry name" value="Lectin_legB_Mn/Ca_BS"/>
</dbReference>
<dbReference type="CDD" id="cd06899">
    <property type="entry name" value="lectin_legume_LecRK_Arcelin_ConA"/>
    <property type="match status" value="1"/>
</dbReference>
<evidence type="ECO:0000256" key="11">
    <source>
        <dbReference type="ARBA" id="ARBA00022734"/>
    </source>
</evidence>
<feature type="region of interest" description="Disordered" evidence="20">
    <location>
        <begin position="625"/>
        <end position="656"/>
    </location>
</feature>
<evidence type="ECO:0000256" key="13">
    <source>
        <dbReference type="ARBA" id="ARBA00022777"/>
    </source>
</evidence>
<proteinExistence type="inferred from homology"/>
<dbReference type="AlphaFoldDB" id="A0A834TZE9"/>
<dbReference type="SUPFAM" id="SSF56112">
    <property type="entry name" value="Protein kinase-like (PK-like)"/>
    <property type="match status" value="1"/>
</dbReference>
<keyword evidence="12 19" id="KW-0547">Nucleotide-binding</keyword>
<dbReference type="EMBL" id="JAAIUW010000006">
    <property type="protein sequence ID" value="KAF7829091.1"/>
    <property type="molecule type" value="Genomic_DNA"/>
</dbReference>
<dbReference type="InterPro" id="IPR017441">
    <property type="entry name" value="Protein_kinase_ATP_BS"/>
</dbReference>
<evidence type="ECO:0000256" key="10">
    <source>
        <dbReference type="ARBA" id="ARBA00022729"/>
    </source>
</evidence>
<dbReference type="Proteomes" id="UP000634136">
    <property type="component" value="Unassembled WGS sequence"/>
</dbReference>
<dbReference type="InterPro" id="IPR050528">
    <property type="entry name" value="L-type_Lectin-RKs"/>
</dbReference>
<evidence type="ECO:0000256" key="15">
    <source>
        <dbReference type="ARBA" id="ARBA00022989"/>
    </source>
</evidence>
<feature type="compositionally biased region" description="Low complexity" evidence="20">
    <location>
        <begin position="625"/>
        <end position="637"/>
    </location>
</feature>
<dbReference type="InterPro" id="IPR011009">
    <property type="entry name" value="Kinase-like_dom_sf"/>
</dbReference>
<evidence type="ECO:0000256" key="16">
    <source>
        <dbReference type="ARBA" id="ARBA00023136"/>
    </source>
</evidence>
<keyword evidence="10 21" id="KW-0732">Signal</keyword>
<keyword evidence="14 19" id="KW-0067">ATP-binding</keyword>
<keyword evidence="18" id="KW-0325">Glycoprotein</keyword>
<evidence type="ECO:0000256" key="18">
    <source>
        <dbReference type="ARBA" id="ARBA00023180"/>
    </source>
</evidence>
<dbReference type="FunFam" id="3.30.200.20:FF:000320">
    <property type="entry name" value="probable L-type lectin-domain containing receptor kinase S.5"/>
    <property type="match status" value="1"/>
</dbReference>
<feature type="chain" id="PRO_5032383819" description="non-specific serine/threonine protein kinase" evidence="21">
    <location>
        <begin position="31"/>
        <end position="656"/>
    </location>
</feature>
<dbReference type="GO" id="GO:0004674">
    <property type="term" value="F:protein serine/threonine kinase activity"/>
    <property type="evidence" value="ECO:0007669"/>
    <property type="project" value="UniProtKB-KW"/>
</dbReference>
<dbReference type="InterPro" id="IPR008271">
    <property type="entry name" value="Ser/Thr_kinase_AS"/>
</dbReference>
<evidence type="ECO:0000256" key="14">
    <source>
        <dbReference type="ARBA" id="ARBA00022840"/>
    </source>
</evidence>
<evidence type="ECO:0000256" key="3">
    <source>
        <dbReference type="ARBA" id="ARBA00008536"/>
    </source>
</evidence>
<evidence type="ECO:0000256" key="6">
    <source>
        <dbReference type="ARBA" id="ARBA00022475"/>
    </source>
</evidence>
<feature type="compositionally biased region" description="Polar residues" evidence="20">
    <location>
        <begin position="638"/>
        <end position="656"/>
    </location>
</feature>
<evidence type="ECO:0000256" key="4">
    <source>
        <dbReference type="ARBA" id="ARBA00010217"/>
    </source>
</evidence>
<comment type="caution">
    <text evidence="23">The sequence shown here is derived from an EMBL/GenBank/DDBJ whole genome shotgun (WGS) entry which is preliminary data.</text>
</comment>
<dbReference type="SMART" id="SM00220">
    <property type="entry name" value="S_TKc"/>
    <property type="match status" value="1"/>
</dbReference>
<dbReference type="InterPro" id="IPR013320">
    <property type="entry name" value="ConA-like_dom_sf"/>
</dbReference>
<comment type="similarity">
    <text evidence="2">Belongs to the leguminous lectin family.</text>
</comment>
<dbReference type="Gene3D" id="1.10.510.10">
    <property type="entry name" value="Transferase(Phosphotransferase) domain 1"/>
    <property type="match status" value="1"/>
</dbReference>
<evidence type="ECO:0000256" key="7">
    <source>
        <dbReference type="ARBA" id="ARBA00022527"/>
    </source>
</evidence>
<evidence type="ECO:0000256" key="1">
    <source>
        <dbReference type="ARBA" id="ARBA00004251"/>
    </source>
</evidence>
<evidence type="ECO:0000256" key="21">
    <source>
        <dbReference type="SAM" id="SignalP"/>
    </source>
</evidence>
<dbReference type="Gene3D" id="3.30.200.20">
    <property type="entry name" value="Phosphorylase Kinase, domain 1"/>
    <property type="match status" value="1"/>
</dbReference>
<evidence type="ECO:0000256" key="17">
    <source>
        <dbReference type="ARBA" id="ARBA00023170"/>
    </source>
</evidence>
<comment type="similarity">
    <text evidence="4">In the C-terminal section; belongs to the protein kinase superfamily. Ser/Thr protein kinase family.</text>
</comment>